<dbReference type="PANTHER" id="PTHR47756:SF2">
    <property type="entry name" value="BLL6612 PROTEIN"/>
    <property type="match status" value="1"/>
</dbReference>
<dbReference type="NCBIfam" id="TIGR02937">
    <property type="entry name" value="sigma70-ECF"/>
    <property type="match status" value="1"/>
</dbReference>
<evidence type="ECO:0000259" key="5">
    <source>
        <dbReference type="Pfam" id="PF04542"/>
    </source>
</evidence>
<dbReference type="SUPFAM" id="SSF88946">
    <property type="entry name" value="Sigma2 domain of RNA polymerase sigma factors"/>
    <property type="match status" value="1"/>
</dbReference>
<dbReference type="Pfam" id="PF04542">
    <property type="entry name" value="Sigma70_r2"/>
    <property type="match status" value="1"/>
</dbReference>
<dbReference type="InterPro" id="IPR011990">
    <property type="entry name" value="TPR-like_helical_dom_sf"/>
</dbReference>
<name>A0ABT8KBR3_9MICO</name>
<keyword evidence="3" id="KW-0731">Sigma factor</keyword>
<dbReference type="InterPro" id="IPR036388">
    <property type="entry name" value="WH-like_DNA-bd_sf"/>
</dbReference>
<keyword evidence="4" id="KW-0804">Transcription</keyword>
<evidence type="ECO:0000313" key="9">
    <source>
        <dbReference type="Proteomes" id="UP001174208"/>
    </source>
</evidence>
<proteinExistence type="inferred from homology"/>
<sequence>MTTSSDPAAVAVVAAAARAEYGRAVSVLYRVLGDLDRAEDAVQEAFAAAVERWPRDGVPPAPAGWIITTARRRAIDRLRREANGRTKEAEAALLHALERAHGDADASADPATADARFGDDRLRLLFTCCHPALAPSARVALTLRLLGGLTTAEIAHAFLVPETTMAQRISRAKAKIRDARIPYRIPSSGELPERLGSVLAVVYLVFNEGYAASAGDDLLREELCDEALRLARLLHRLLPDEEEAAGLLALLLLIDARRTARLDADGVLIPLPLQDRSRWDATRIAEGHALVRALLARGRPGPYQLQAAIQAVHDDAATAGDTDWRQIVALYDQLQRLHPTPVVALNRAVAVAEVHGPDAALAALEPVRERLDGYHLLHAARAALLRRLGRTTEAAAAYERAEALCRTPAERVFLRREREALAHDLPAPGPFPDAQRERTVEG</sequence>
<evidence type="ECO:0000256" key="3">
    <source>
        <dbReference type="ARBA" id="ARBA00023082"/>
    </source>
</evidence>
<dbReference type="InterPro" id="IPR007627">
    <property type="entry name" value="RNA_pol_sigma70_r2"/>
</dbReference>
<dbReference type="Pfam" id="PF20239">
    <property type="entry name" value="DUF6596"/>
    <property type="match status" value="1"/>
</dbReference>
<dbReference type="InterPro" id="IPR013324">
    <property type="entry name" value="RNA_pol_sigma_r3/r4-like"/>
</dbReference>
<organism evidence="8 9">
    <name type="scientific">Leifsonia williamsii</name>
    <dbReference type="NCBI Taxonomy" id="3035919"/>
    <lineage>
        <taxon>Bacteria</taxon>
        <taxon>Bacillati</taxon>
        <taxon>Actinomycetota</taxon>
        <taxon>Actinomycetes</taxon>
        <taxon>Micrococcales</taxon>
        <taxon>Microbacteriaceae</taxon>
        <taxon>Leifsonia</taxon>
    </lineage>
</organism>
<dbReference type="InterPro" id="IPR046531">
    <property type="entry name" value="DUF6596"/>
</dbReference>
<dbReference type="Proteomes" id="UP001174208">
    <property type="component" value="Unassembled WGS sequence"/>
</dbReference>
<dbReference type="InterPro" id="IPR013249">
    <property type="entry name" value="RNA_pol_sigma70_r4_t2"/>
</dbReference>
<keyword evidence="9" id="KW-1185">Reference proteome</keyword>
<dbReference type="InterPro" id="IPR013325">
    <property type="entry name" value="RNA_pol_sigma_r2"/>
</dbReference>
<gene>
    <name evidence="8" type="ORF">P5G50_10575</name>
</gene>
<dbReference type="SUPFAM" id="SSF48452">
    <property type="entry name" value="TPR-like"/>
    <property type="match status" value="1"/>
</dbReference>
<dbReference type="EMBL" id="JAROCF010000001">
    <property type="protein sequence ID" value="MDN4614895.1"/>
    <property type="molecule type" value="Genomic_DNA"/>
</dbReference>
<keyword evidence="2" id="KW-0805">Transcription regulation</keyword>
<feature type="domain" description="RNA polymerase sigma factor 70 region 4 type 2" evidence="6">
    <location>
        <begin position="125"/>
        <end position="176"/>
    </location>
</feature>
<feature type="domain" description="DUF6596" evidence="7">
    <location>
        <begin position="194"/>
        <end position="293"/>
    </location>
</feature>
<evidence type="ECO:0000259" key="6">
    <source>
        <dbReference type="Pfam" id="PF08281"/>
    </source>
</evidence>
<evidence type="ECO:0000259" key="7">
    <source>
        <dbReference type="Pfam" id="PF20239"/>
    </source>
</evidence>
<comment type="similarity">
    <text evidence="1">Belongs to the sigma-70 factor family. ECF subfamily.</text>
</comment>
<dbReference type="RefSeq" id="WP_301209250.1">
    <property type="nucleotide sequence ID" value="NZ_JAROCF010000001.1"/>
</dbReference>
<evidence type="ECO:0000256" key="1">
    <source>
        <dbReference type="ARBA" id="ARBA00010641"/>
    </source>
</evidence>
<dbReference type="Gene3D" id="1.25.40.10">
    <property type="entry name" value="Tetratricopeptide repeat domain"/>
    <property type="match status" value="1"/>
</dbReference>
<dbReference type="Gene3D" id="1.10.10.10">
    <property type="entry name" value="Winged helix-like DNA-binding domain superfamily/Winged helix DNA-binding domain"/>
    <property type="match status" value="1"/>
</dbReference>
<accession>A0ABT8KBR3</accession>
<evidence type="ECO:0000256" key="2">
    <source>
        <dbReference type="ARBA" id="ARBA00023015"/>
    </source>
</evidence>
<dbReference type="Pfam" id="PF08281">
    <property type="entry name" value="Sigma70_r4_2"/>
    <property type="match status" value="1"/>
</dbReference>
<comment type="caution">
    <text evidence="8">The sequence shown here is derived from an EMBL/GenBank/DDBJ whole genome shotgun (WGS) entry which is preliminary data.</text>
</comment>
<feature type="domain" description="RNA polymerase sigma-70 region 2" evidence="5">
    <location>
        <begin position="19"/>
        <end position="82"/>
    </location>
</feature>
<dbReference type="InterPro" id="IPR014284">
    <property type="entry name" value="RNA_pol_sigma-70_dom"/>
</dbReference>
<protein>
    <submittedName>
        <fullName evidence="8">Sigma-70 family RNA polymerase sigma factor</fullName>
    </submittedName>
</protein>
<evidence type="ECO:0000256" key="4">
    <source>
        <dbReference type="ARBA" id="ARBA00023163"/>
    </source>
</evidence>
<dbReference type="PANTHER" id="PTHR47756">
    <property type="entry name" value="BLL6612 PROTEIN-RELATED"/>
    <property type="match status" value="1"/>
</dbReference>
<reference evidence="8" key="1">
    <citation type="submission" date="2023-06" db="EMBL/GenBank/DDBJ databases">
        <title>MT1 and MT2 Draft Genomes of Novel Species.</title>
        <authorList>
            <person name="Venkateswaran K."/>
        </authorList>
    </citation>
    <scope>NUCLEOTIDE SEQUENCE</scope>
    <source>
        <strain evidence="8">F6_8S_P_1B</strain>
    </source>
</reference>
<evidence type="ECO:0000313" key="8">
    <source>
        <dbReference type="EMBL" id="MDN4614895.1"/>
    </source>
</evidence>
<dbReference type="Gene3D" id="1.10.1740.10">
    <property type="match status" value="1"/>
</dbReference>
<dbReference type="SUPFAM" id="SSF88659">
    <property type="entry name" value="Sigma3 and sigma4 domains of RNA polymerase sigma factors"/>
    <property type="match status" value="1"/>
</dbReference>